<dbReference type="PANTHER" id="PTHR30203:SF33">
    <property type="entry name" value="BLR4455 PROTEIN"/>
    <property type="match status" value="1"/>
</dbReference>
<accession>A0ABU8IRM5</accession>
<dbReference type="PROSITE" id="PS51257">
    <property type="entry name" value="PROKAR_LIPOPROTEIN"/>
    <property type="match status" value="1"/>
</dbReference>
<gene>
    <name evidence="4" type="ORF">H3V53_14030</name>
</gene>
<keyword evidence="2" id="KW-0732">Signal</keyword>
<proteinExistence type="inferred from homology"/>
<reference evidence="4 5" key="1">
    <citation type="journal article" date="2022" name="Arch. Microbiol.">
        <title>Paraburkholderia bengalensis sp. nov. isolated from roots of Oryza sativa, IR64.</title>
        <authorList>
            <person name="Nag P."/>
            <person name="Mondal N."/>
            <person name="Sarkar J."/>
            <person name="Das S."/>
        </authorList>
    </citation>
    <scope>NUCLEOTIDE SEQUENCE [LARGE SCALE GENOMIC DNA]</scope>
    <source>
        <strain evidence="4 5">IR64_4_BI</strain>
    </source>
</reference>
<dbReference type="Pfam" id="PF02321">
    <property type="entry name" value="OEP"/>
    <property type="match status" value="2"/>
</dbReference>
<dbReference type="InterPro" id="IPR010131">
    <property type="entry name" value="MdtP/NodT-like"/>
</dbReference>
<dbReference type="RefSeq" id="WP_336598503.1">
    <property type="nucleotide sequence ID" value="NZ_JACFYJ010000019.1"/>
</dbReference>
<feature type="coiled-coil region" evidence="3">
    <location>
        <begin position="80"/>
        <end position="107"/>
    </location>
</feature>
<evidence type="ECO:0000256" key="3">
    <source>
        <dbReference type="SAM" id="Coils"/>
    </source>
</evidence>
<evidence type="ECO:0000313" key="5">
    <source>
        <dbReference type="Proteomes" id="UP001386437"/>
    </source>
</evidence>
<dbReference type="InterPro" id="IPR003423">
    <property type="entry name" value="OMP_efflux"/>
</dbReference>
<comment type="subcellular location">
    <subcellularLocation>
        <location evidence="2">Cell membrane</location>
        <topology evidence="2">Lipid-anchor</topology>
    </subcellularLocation>
</comment>
<keyword evidence="2" id="KW-0564">Palmitate</keyword>
<protein>
    <submittedName>
        <fullName evidence="4">Efflux transporter outer membrane subunit</fullName>
    </submittedName>
</protein>
<evidence type="ECO:0000256" key="1">
    <source>
        <dbReference type="ARBA" id="ARBA00007613"/>
    </source>
</evidence>
<sequence length="502" mass="54914">MKVSQRRRHALSLASLAVVLGAAGCSMAPPYERPSLPQIPSAFREASEKQIVFDGMRAKDGVAEETLEGQWWTVFDDVALNRIEQQAQEANQDLKAALAKVKQSRAMNEAARSSLFPTLDAGFGPTRQKLSAVSQFQPDGTNIPVQTLWRAQARVSYEADLFGQVASRIDAAKADAEQNDALYRAVRLALQADVAQNYFALRDLDAQASVLDRTVDLRKRALQLVQRRFDHGEISELDVSRAKTELANAHSDAMTVRRMRAATEHGLAVLMGQTPEAFSMPSHALEPVSVRIPAGLPSSLLQRRPDIAAAERMMAAANARIGAAKAAFFPMLELTGAGGFESATLADLFRWSSRVFLLGPLAGAALTVPIFDGGRRQGNLDRAYAVYEEDVARYRQQVLTAFREVEDSLSDLRILEDQLDTQSDALKASERAAQLSSKQYSEGAISYIDVIDTERTLLQARRALIQLQGRKANQTVELIRALGGGWDKAVLPPDTGVNVAQK</sequence>
<feature type="chain" id="PRO_5044997805" evidence="2">
    <location>
        <begin position="29"/>
        <end position="502"/>
    </location>
</feature>
<keyword evidence="5" id="KW-1185">Reference proteome</keyword>
<dbReference type="EMBL" id="JACFYJ010000019">
    <property type="protein sequence ID" value="MEI5998282.1"/>
    <property type="molecule type" value="Genomic_DNA"/>
</dbReference>
<comment type="caution">
    <text evidence="4">The sequence shown here is derived from an EMBL/GenBank/DDBJ whole genome shotgun (WGS) entry which is preliminary data.</text>
</comment>
<feature type="signal peptide" evidence="2">
    <location>
        <begin position="1"/>
        <end position="28"/>
    </location>
</feature>
<comment type="similarity">
    <text evidence="1 2">Belongs to the outer membrane factor (OMF) (TC 1.B.17) family.</text>
</comment>
<dbReference type="PANTHER" id="PTHR30203">
    <property type="entry name" value="OUTER MEMBRANE CATION EFFLUX PROTEIN"/>
    <property type="match status" value="1"/>
</dbReference>
<organism evidence="4 5">
    <name type="scientific">Paraburkholderia bengalensis</name>
    <dbReference type="NCBI Taxonomy" id="2747562"/>
    <lineage>
        <taxon>Bacteria</taxon>
        <taxon>Pseudomonadati</taxon>
        <taxon>Pseudomonadota</taxon>
        <taxon>Betaproteobacteria</taxon>
        <taxon>Burkholderiales</taxon>
        <taxon>Burkholderiaceae</taxon>
        <taxon>Paraburkholderia</taxon>
    </lineage>
</organism>
<keyword evidence="2" id="KW-0449">Lipoprotein</keyword>
<evidence type="ECO:0000256" key="2">
    <source>
        <dbReference type="RuleBase" id="RU362097"/>
    </source>
</evidence>
<name>A0ABU8IRM5_9BURK</name>
<dbReference type="Gene3D" id="1.20.1600.10">
    <property type="entry name" value="Outer membrane efflux proteins (OEP)"/>
    <property type="match status" value="1"/>
</dbReference>
<keyword evidence="2" id="KW-1134">Transmembrane beta strand</keyword>
<keyword evidence="3" id="KW-0175">Coiled coil</keyword>
<dbReference type="Proteomes" id="UP001386437">
    <property type="component" value="Unassembled WGS sequence"/>
</dbReference>
<dbReference type="NCBIfam" id="TIGR01845">
    <property type="entry name" value="outer_NodT"/>
    <property type="match status" value="1"/>
</dbReference>
<keyword evidence="2" id="KW-0812">Transmembrane</keyword>
<dbReference type="Gene3D" id="2.20.200.10">
    <property type="entry name" value="Outer membrane efflux proteins (OEP)"/>
    <property type="match status" value="1"/>
</dbReference>
<dbReference type="SUPFAM" id="SSF56954">
    <property type="entry name" value="Outer membrane efflux proteins (OEP)"/>
    <property type="match status" value="1"/>
</dbReference>
<evidence type="ECO:0000313" key="4">
    <source>
        <dbReference type="EMBL" id="MEI5998282.1"/>
    </source>
</evidence>
<keyword evidence="2" id="KW-0472">Membrane</keyword>